<evidence type="ECO:0000256" key="5">
    <source>
        <dbReference type="ARBA" id="ARBA00034531"/>
    </source>
</evidence>
<evidence type="ECO:0000313" key="11">
    <source>
        <dbReference type="Proteomes" id="UP000250557"/>
    </source>
</evidence>
<gene>
    <name evidence="9" type="ORF">DIU31_032595</name>
    <name evidence="10" type="ORF">J3L21_28415</name>
</gene>
<evidence type="ECO:0000256" key="2">
    <source>
        <dbReference type="ARBA" id="ARBA00022695"/>
    </source>
</evidence>
<dbReference type="GO" id="GO:0005524">
    <property type="term" value="F:ATP binding"/>
    <property type="evidence" value="ECO:0007669"/>
    <property type="project" value="UniProtKB-KW"/>
</dbReference>
<dbReference type="SUPFAM" id="SSF140931">
    <property type="entry name" value="Fic-like"/>
    <property type="match status" value="1"/>
</dbReference>
<reference evidence="9 11" key="1">
    <citation type="submission" date="2019-08" db="EMBL/GenBank/DDBJ databases">
        <title>Comparative genome analysis confer to the adaptation heavy metal polluted environment.</title>
        <authorList>
            <person name="Li Y."/>
        </authorList>
    </citation>
    <scope>NUCLEOTIDE SEQUENCE [LARGE SCALE GENOMIC DNA]</scope>
    <source>
        <strain evidence="9 11">P2</strain>
    </source>
</reference>
<evidence type="ECO:0000313" key="9">
    <source>
        <dbReference type="EMBL" id="QEM08016.1"/>
    </source>
</evidence>
<evidence type="ECO:0000259" key="8">
    <source>
        <dbReference type="PROSITE" id="PS51459"/>
    </source>
</evidence>
<dbReference type="GO" id="GO:0051302">
    <property type="term" value="P:regulation of cell division"/>
    <property type="evidence" value="ECO:0007669"/>
    <property type="project" value="TreeGrafter"/>
</dbReference>
<evidence type="ECO:0000256" key="1">
    <source>
        <dbReference type="ARBA" id="ARBA00022679"/>
    </source>
</evidence>
<evidence type="ECO:0000256" key="3">
    <source>
        <dbReference type="ARBA" id="ARBA00022741"/>
    </source>
</evidence>
<dbReference type="Gene3D" id="1.10.3290.10">
    <property type="entry name" value="Fido-like domain"/>
    <property type="match status" value="1"/>
</dbReference>
<dbReference type="InterPro" id="IPR036597">
    <property type="entry name" value="Fido-like_dom_sf"/>
</dbReference>
<keyword evidence="12" id="KW-1185">Reference proteome</keyword>
<proteinExistence type="predicted"/>
<accession>A0AAE6MLQ8</accession>
<name>A0AAE6MLQ8_9SPHI</name>
<protein>
    <recommendedName>
        <fullName evidence="5">protein adenylyltransferase</fullName>
        <ecNumber evidence="5">2.7.7.108</ecNumber>
    </recommendedName>
</protein>
<dbReference type="Pfam" id="PF02661">
    <property type="entry name" value="Fic"/>
    <property type="match status" value="1"/>
</dbReference>
<dbReference type="PANTHER" id="PTHR39560:SF1">
    <property type="entry name" value="PROTEIN ADENYLYLTRANSFERASE FIC-RELATED"/>
    <property type="match status" value="1"/>
</dbReference>
<comment type="catalytic activity">
    <reaction evidence="7">
        <text>L-tyrosyl-[protein] + ATP = O-(5'-adenylyl)-L-tyrosyl-[protein] + diphosphate</text>
        <dbReference type="Rhea" id="RHEA:54288"/>
        <dbReference type="Rhea" id="RHEA-COMP:10136"/>
        <dbReference type="Rhea" id="RHEA-COMP:13846"/>
        <dbReference type="ChEBI" id="CHEBI:30616"/>
        <dbReference type="ChEBI" id="CHEBI:33019"/>
        <dbReference type="ChEBI" id="CHEBI:46858"/>
        <dbReference type="ChEBI" id="CHEBI:83624"/>
        <dbReference type="EC" id="2.7.7.108"/>
    </reaction>
</comment>
<dbReference type="EC" id="2.7.7.108" evidence="5"/>
<keyword evidence="2" id="KW-0548">Nucleotidyltransferase</keyword>
<feature type="domain" description="Fido" evidence="8">
    <location>
        <begin position="50"/>
        <end position="194"/>
    </location>
</feature>
<dbReference type="InterPro" id="IPR003812">
    <property type="entry name" value="Fido"/>
</dbReference>
<evidence type="ECO:0000256" key="4">
    <source>
        <dbReference type="ARBA" id="ARBA00022840"/>
    </source>
</evidence>
<sequence length="195" mass="22304">MKYNTPGNQNEVLPNIQELKFLEDIAISEFEGFLKTEILLTEALTKRTKFNAKYILKIHKLALSHLYSFAGKYRDVNLSKGGFPFAAARFLPSTMALFENEILLKLPHNYANTDELIKDIATVHGELLFIHPFREGNGRTARILANLMARKQGYGPLMFDKIGEKEFELYVLAVQAAANKDYQKMEQLIRFIFPG</sequence>
<dbReference type="EMBL" id="CP071880">
    <property type="protein sequence ID" value="QTE49411.1"/>
    <property type="molecule type" value="Genomic_DNA"/>
</dbReference>
<dbReference type="GO" id="GO:0070733">
    <property type="term" value="F:AMPylase activity"/>
    <property type="evidence" value="ECO:0007669"/>
    <property type="project" value="UniProtKB-EC"/>
</dbReference>
<comment type="catalytic activity">
    <reaction evidence="6">
        <text>L-threonyl-[protein] + ATP = 3-O-(5'-adenylyl)-L-threonyl-[protein] + diphosphate</text>
        <dbReference type="Rhea" id="RHEA:54292"/>
        <dbReference type="Rhea" id="RHEA-COMP:11060"/>
        <dbReference type="Rhea" id="RHEA-COMP:13847"/>
        <dbReference type="ChEBI" id="CHEBI:30013"/>
        <dbReference type="ChEBI" id="CHEBI:30616"/>
        <dbReference type="ChEBI" id="CHEBI:33019"/>
        <dbReference type="ChEBI" id="CHEBI:138113"/>
        <dbReference type="EC" id="2.7.7.108"/>
    </reaction>
</comment>
<keyword evidence="4" id="KW-0067">ATP-binding</keyword>
<dbReference type="PROSITE" id="PS51459">
    <property type="entry name" value="FIDO"/>
    <property type="match status" value="1"/>
</dbReference>
<keyword evidence="3" id="KW-0547">Nucleotide-binding</keyword>
<evidence type="ECO:0000256" key="6">
    <source>
        <dbReference type="ARBA" id="ARBA00047939"/>
    </source>
</evidence>
<dbReference type="RefSeq" id="WP_112658980.1">
    <property type="nucleotide sequence ID" value="NZ_CP043451.1"/>
</dbReference>
<keyword evidence="1" id="KW-0808">Transferase</keyword>
<dbReference type="Proteomes" id="UP000663940">
    <property type="component" value="Chromosome"/>
</dbReference>
<evidence type="ECO:0000256" key="7">
    <source>
        <dbReference type="ARBA" id="ARBA00048696"/>
    </source>
</evidence>
<dbReference type="EMBL" id="CP043451">
    <property type="protein sequence ID" value="QEM08016.1"/>
    <property type="molecule type" value="Genomic_DNA"/>
</dbReference>
<organism evidence="9 11">
    <name type="scientific">Mucilaginibacter rubeus</name>
    <dbReference type="NCBI Taxonomy" id="2027860"/>
    <lineage>
        <taxon>Bacteria</taxon>
        <taxon>Pseudomonadati</taxon>
        <taxon>Bacteroidota</taxon>
        <taxon>Sphingobacteriia</taxon>
        <taxon>Sphingobacteriales</taxon>
        <taxon>Sphingobacteriaceae</taxon>
        <taxon>Mucilaginibacter</taxon>
    </lineage>
</organism>
<reference evidence="10 12" key="2">
    <citation type="submission" date="2021-03" db="EMBL/GenBank/DDBJ databases">
        <title>Mucilaginibacter strains isolated from gold and copper mining confer multi heavy-metal resistance.</title>
        <authorList>
            <person name="Li Y."/>
        </authorList>
    </citation>
    <scope>NUCLEOTIDE SEQUENCE [LARGE SCALE GENOMIC DNA]</scope>
    <source>
        <strain evidence="10 12">P2-4</strain>
    </source>
</reference>
<dbReference type="AlphaFoldDB" id="A0AAE6MLQ8"/>
<dbReference type="PANTHER" id="PTHR39560">
    <property type="entry name" value="PROTEIN ADENYLYLTRANSFERASE FIC-RELATED"/>
    <property type="match status" value="1"/>
</dbReference>
<dbReference type="Proteomes" id="UP000250557">
    <property type="component" value="Chromosome"/>
</dbReference>
<evidence type="ECO:0000313" key="10">
    <source>
        <dbReference type="EMBL" id="QTE49411.1"/>
    </source>
</evidence>
<evidence type="ECO:0000313" key="12">
    <source>
        <dbReference type="Proteomes" id="UP000663940"/>
    </source>
</evidence>